<feature type="compositionally biased region" description="Basic and acidic residues" evidence="1">
    <location>
        <begin position="295"/>
        <end position="304"/>
    </location>
</feature>
<evidence type="ECO:0000313" key="4">
    <source>
        <dbReference type="EMBL" id="KAJ7977874.1"/>
    </source>
</evidence>
<feature type="domain" description="DUF4378" evidence="2">
    <location>
        <begin position="746"/>
        <end position="898"/>
    </location>
</feature>
<keyword evidence="5" id="KW-1185">Reference proteome</keyword>
<sequence length="906" mass="101103">MELEKRRSRGSFLNLFDWNGKSRKKLSWNNSEMPEGKQVKENVGDIQNSQLNRIQVDKNGATSSNIGCVECNSASSVNSDKGCGARAPSVVARLMGLDTLPGSTVPELPSTTSFDSYSLRESHCDRRTPEFLSDYHPLNYTNVPFKMEKSSCNTMESRRQKVQNRPIDRFQTEILPPKAAKSIPVTHHKLLSPIKSPGFIPPKNAAYIMEAAAKIIEANPRACTKSRMSSIGSCAVPLRILDLKEKLESAKDASLSDGQVDSGSVNRVKDRLSDRKNNTSKYIPAFQGSIGSEESSSKHLRSDGKSVSGAIQSKATVHRRGISPSESNRKEQNEVKPSHFSRSQPVLQQGPQQRTSTNRTNKALRQNNQKQNCVSNKGKSVSKVPTIHPTGRGHSSDGPVGPNKTIDKAVNSKIGPQRMYAMTMDNKKELSLSKRKQSSQKKRCTNEDVIAKERVTDNALINYAERSIKCNIANDGFVNLGTDNMKESIDVVSFTFMSPLRRPTPESHSPAEMIGTTNSFHGNSSGDSEKPYPKKLSFSSPGLHMMDGDSLSVLLEKKLQELTFKINLPHCNLVREESSAGSTSRLQDSVPGMVETRSREEDRMFQLDSNSTKLDSLYVGDYSSSGDLVLKENQQWQGSELTEEHSCSSNNSESGKELDCLRSKPVTVFETPFALEGYLANGDSSNGGRKFLLVQPQKLLNVCPSNESVSVKVEGSSPWSFSEIMSSKLLSRTSRLTGFQDLSNWELKYVKDILNNSEFEVEDLVLGQANKVIMPNIFDLLETQEYETESNGKECSKLERRVLFDGVCECLAFRCRKIVVGRCKAWPRWMTLVQRKSWLAENLYREMLGWKSMGEHMLDELVSNDMSTQYGRWLDFSIEAFEEGVEIEWGILTSLVDELVSDLLIY</sequence>
<feature type="domain" description="DUF3741" evidence="3">
    <location>
        <begin position="75"/>
        <end position="105"/>
    </location>
</feature>
<evidence type="ECO:0000256" key="1">
    <source>
        <dbReference type="SAM" id="MobiDB-lite"/>
    </source>
</evidence>
<feature type="compositionally biased region" description="Basic and acidic residues" evidence="1">
    <location>
        <begin position="327"/>
        <end position="337"/>
    </location>
</feature>
<accession>A0AAD7VJI6</accession>
<evidence type="ECO:0000313" key="5">
    <source>
        <dbReference type="Proteomes" id="UP001163823"/>
    </source>
</evidence>
<dbReference type="InterPro" id="IPR025486">
    <property type="entry name" value="DUF4378"/>
</dbReference>
<feature type="compositionally biased region" description="Basic and acidic residues" evidence="1">
    <location>
        <begin position="267"/>
        <end position="277"/>
    </location>
</feature>
<dbReference type="Pfam" id="PF14309">
    <property type="entry name" value="DUF4378"/>
    <property type="match status" value="1"/>
</dbReference>
<reference evidence="4" key="1">
    <citation type="journal article" date="2023" name="Science">
        <title>Elucidation of the pathway for biosynthesis of saponin adjuvants from the soapbark tree.</title>
        <authorList>
            <person name="Reed J."/>
            <person name="Orme A."/>
            <person name="El-Demerdash A."/>
            <person name="Owen C."/>
            <person name="Martin L.B.B."/>
            <person name="Misra R.C."/>
            <person name="Kikuchi S."/>
            <person name="Rejzek M."/>
            <person name="Martin A.C."/>
            <person name="Harkess A."/>
            <person name="Leebens-Mack J."/>
            <person name="Louveau T."/>
            <person name="Stephenson M.J."/>
            <person name="Osbourn A."/>
        </authorList>
    </citation>
    <scope>NUCLEOTIDE SEQUENCE</scope>
    <source>
        <strain evidence="4">S10</strain>
    </source>
</reference>
<organism evidence="4 5">
    <name type="scientific">Quillaja saponaria</name>
    <name type="common">Soap bark tree</name>
    <dbReference type="NCBI Taxonomy" id="32244"/>
    <lineage>
        <taxon>Eukaryota</taxon>
        <taxon>Viridiplantae</taxon>
        <taxon>Streptophyta</taxon>
        <taxon>Embryophyta</taxon>
        <taxon>Tracheophyta</taxon>
        <taxon>Spermatophyta</taxon>
        <taxon>Magnoliopsida</taxon>
        <taxon>eudicotyledons</taxon>
        <taxon>Gunneridae</taxon>
        <taxon>Pentapetalae</taxon>
        <taxon>rosids</taxon>
        <taxon>fabids</taxon>
        <taxon>Fabales</taxon>
        <taxon>Quillajaceae</taxon>
        <taxon>Quillaja</taxon>
    </lineage>
</organism>
<dbReference type="InterPro" id="IPR032795">
    <property type="entry name" value="DUF3741-assoc"/>
</dbReference>
<feature type="compositionally biased region" description="Polar residues" evidence="1">
    <location>
        <begin position="340"/>
        <end position="379"/>
    </location>
</feature>
<dbReference type="Pfam" id="PF14383">
    <property type="entry name" value="VARLMGL"/>
    <property type="match status" value="1"/>
</dbReference>
<feature type="region of interest" description="Disordered" evidence="1">
    <location>
        <begin position="579"/>
        <end position="604"/>
    </location>
</feature>
<dbReference type="PANTHER" id="PTHR21726">
    <property type="entry name" value="PHOSPHATIDYLINOSITOL N-ACETYLGLUCOSAMINYLTRANSFERASE SUBUNIT P DOWN SYNDROME CRITICAL REGION PROTEIN 5 -RELATED"/>
    <property type="match status" value="1"/>
</dbReference>
<name>A0AAD7VJI6_QUISA</name>
<dbReference type="PANTHER" id="PTHR21726:SF57">
    <property type="entry name" value="SERINE-RICH ADHESIN FOR PLATELETS-LIKE PROTEIN"/>
    <property type="match status" value="1"/>
</dbReference>
<protein>
    <submittedName>
        <fullName evidence="4">DUF4378 domain protein</fullName>
    </submittedName>
</protein>
<proteinExistence type="predicted"/>
<dbReference type="EMBL" id="JARAOO010000003">
    <property type="protein sequence ID" value="KAJ7977874.1"/>
    <property type="molecule type" value="Genomic_DNA"/>
</dbReference>
<dbReference type="AlphaFoldDB" id="A0AAD7VJI6"/>
<gene>
    <name evidence="4" type="ORF">O6P43_007439</name>
</gene>
<evidence type="ECO:0000259" key="3">
    <source>
        <dbReference type="Pfam" id="PF14383"/>
    </source>
</evidence>
<dbReference type="Proteomes" id="UP001163823">
    <property type="component" value="Chromosome 3"/>
</dbReference>
<comment type="caution">
    <text evidence="4">The sequence shown here is derived from an EMBL/GenBank/DDBJ whole genome shotgun (WGS) entry which is preliminary data.</text>
</comment>
<feature type="compositionally biased region" description="Polar residues" evidence="1">
    <location>
        <begin position="256"/>
        <end position="265"/>
    </location>
</feature>
<feature type="region of interest" description="Disordered" evidence="1">
    <location>
        <begin position="251"/>
        <end position="404"/>
    </location>
</feature>
<evidence type="ECO:0000259" key="2">
    <source>
        <dbReference type="Pfam" id="PF14309"/>
    </source>
</evidence>